<dbReference type="EMBL" id="MKGN01000007">
    <property type="protein sequence ID" value="PHN16321.1"/>
    <property type="molecule type" value="Genomic_DNA"/>
</dbReference>
<dbReference type="GO" id="GO:0003723">
    <property type="term" value="F:RNA binding"/>
    <property type="evidence" value="ECO:0007669"/>
    <property type="project" value="TreeGrafter"/>
</dbReference>
<dbReference type="GO" id="GO:0022627">
    <property type="term" value="C:cytosolic small ribosomal subunit"/>
    <property type="evidence" value="ECO:0007669"/>
    <property type="project" value="TreeGrafter"/>
</dbReference>
<dbReference type="InterPro" id="IPR000754">
    <property type="entry name" value="Ribosomal_uS9"/>
</dbReference>
<evidence type="ECO:0000313" key="7">
    <source>
        <dbReference type="Proteomes" id="UP000222818"/>
    </source>
</evidence>
<evidence type="ECO:0000256" key="5">
    <source>
        <dbReference type="RuleBase" id="RU003816"/>
    </source>
</evidence>
<evidence type="ECO:0000256" key="3">
    <source>
        <dbReference type="ARBA" id="ARBA00023274"/>
    </source>
</evidence>
<dbReference type="GO" id="GO:0003735">
    <property type="term" value="F:structural constituent of ribosome"/>
    <property type="evidence" value="ECO:0007669"/>
    <property type="project" value="InterPro"/>
</dbReference>
<dbReference type="InterPro" id="IPR023035">
    <property type="entry name" value="Ribosomal_uS9_bac/plastid"/>
</dbReference>
<dbReference type="Pfam" id="PF00380">
    <property type="entry name" value="Ribosomal_S9"/>
    <property type="match status" value="1"/>
</dbReference>
<gene>
    <name evidence="6" type="primary">rpsI</name>
    <name evidence="6" type="ORF">TPPER_00063</name>
</gene>
<dbReference type="InterPro" id="IPR020568">
    <property type="entry name" value="Ribosomal_Su5_D2-typ_SF"/>
</dbReference>
<dbReference type="GO" id="GO:0006412">
    <property type="term" value="P:translation"/>
    <property type="evidence" value="ECO:0007669"/>
    <property type="project" value="InterPro"/>
</dbReference>
<dbReference type="PANTHER" id="PTHR21569:SF1">
    <property type="entry name" value="SMALL RIBOSOMAL SUBUNIT PROTEIN US9M"/>
    <property type="match status" value="1"/>
</dbReference>
<comment type="caution">
    <text evidence="6">The sequence shown here is derived from an EMBL/GenBank/DDBJ whole genome shotgun (WGS) entry which is preliminary data.</text>
</comment>
<evidence type="ECO:0000256" key="2">
    <source>
        <dbReference type="ARBA" id="ARBA00022980"/>
    </source>
</evidence>
<dbReference type="PROSITE" id="PS00360">
    <property type="entry name" value="RIBOSOMAL_S9"/>
    <property type="match status" value="1"/>
</dbReference>
<evidence type="ECO:0000256" key="4">
    <source>
        <dbReference type="RuleBase" id="RU003815"/>
    </source>
</evidence>
<dbReference type="InterPro" id="IPR020574">
    <property type="entry name" value="Ribosomal_uS9_CS"/>
</dbReference>
<protein>
    <recommendedName>
        <fullName evidence="5">30S ribosomal protein S9</fullName>
    </recommendedName>
</protein>
<dbReference type="Proteomes" id="UP000222818">
    <property type="component" value="Unassembled WGS sequence"/>
</dbReference>
<name>A0A2G0V769_9PROT</name>
<dbReference type="OrthoDB" id="9803965at2"/>
<dbReference type="PANTHER" id="PTHR21569">
    <property type="entry name" value="RIBOSOMAL PROTEIN S9"/>
    <property type="match status" value="1"/>
</dbReference>
<reference evidence="6 7" key="1">
    <citation type="journal article" date="2017" name="ISME J.">
        <title>Tremblaya phenacola PPER: an evolutionary beta-gammaproteobacterium collage.</title>
        <authorList>
            <person name="Gil R."/>
            <person name="Vargas-Chavez C."/>
            <person name="Lopez-Madrigal S."/>
            <person name="Santos-Garcia D."/>
            <person name="Latorre A."/>
            <person name="Moya A."/>
        </authorList>
    </citation>
    <scope>NUCLEOTIDE SEQUENCE [LARGE SCALE GENOMIC DNA]</scope>
    <source>
        <strain evidence="6 7">PPER</strain>
    </source>
</reference>
<dbReference type="FunFam" id="3.30.230.10:FF:000001">
    <property type="entry name" value="30S ribosomal protein S9"/>
    <property type="match status" value="1"/>
</dbReference>
<dbReference type="Gene3D" id="3.30.230.10">
    <property type="match status" value="1"/>
</dbReference>
<comment type="similarity">
    <text evidence="1 4">Belongs to the universal ribosomal protein uS9 family.</text>
</comment>
<keyword evidence="2 4" id="KW-0689">Ribosomal protein</keyword>
<dbReference type="SUPFAM" id="SSF54211">
    <property type="entry name" value="Ribosomal protein S5 domain 2-like"/>
    <property type="match status" value="1"/>
</dbReference>
<evidence type="ECO:0000313" key="6">
    <source>
        <dbReference type="EMBL" id="PHN16321.1"/>
    </source>
</evidence>
<organism evidence="6 7">
    <name type="scientific">Candidatus Tremblayella phenacoccinincola</name>
    <dbReference type="NCBI Taxonomy" id="1010676"/>
    <lineage>
        <taxon>Bacteria</taxon>
        <taxon>Pseudomonadati</taxon>
        <taxon>Pseudomonadota</taxon>
        <taxon>Betaproteobacteria</taxon>
        <taxon>Candidatus Tremblayella</taxon>
    </lineage>
</organism>
<dbReference type="InterPro" id="IPR014721">
    <property type="entry name" value="Ribsml_uS5_D2-typ_fold_subgr"/>
</dbReference>
<dbReference type="AlphaFoldDB" id="A0A2G0V769"/>
<proteinExistence type="inferred from homology"/>
<keyword evidence="3 4" id="KW-0687">Ribonucleoprotein</keyword>
<evidence type="ECO:0000256" key="1">
    <source>
        <dbReference type="ARBA" id="ARBA00005251"/>
    </source>
</evidence>
<accession>A0A2G0V769</accession>
<keyword evidence="7" id="KW-1185">Reference proteome</keyword>
<dbReference type="NCBIfam" id="NF001099">
    <property type="entry name" value="PRK00132.1"/>
    <property type="match status" value="1"/>
</dbReference>
<sequence length="130" mass="15011">MDIWYYGTGRRKRSTARVFIRESVKNVMLVNGILLNTYFTNHKHIDMLHQLIHQLDTKRSFLLKATVKGGGKCGQIASIRLGLSRALVKISSSFKQPLAKQGFLTRDPREVERKKCGLHKARKQKQFSKR</sequence>